<evidence type="ECO:0008006" key="5">
    <source>
        <dbReference type="Google" id="ProtNLM"/>
    </source>
</evidence>
<protein>
    <recommendedName>
        <fullName evidence="5">DUF929 domain-containing protein</fullName>
    </recommendedName>
</protein>
<dbReference type="AlphaFoldDB" id="A0A402A9X0"/>
<dbReference type="EMBL" id="BIFR01000002">
    <property type="protein sequence ID" value="GCE15940.1"/>
    <property type="molecule type" value="Genomic_DNA"/>
</dbReference>
<organism evidence="3 4">
    <name type="scientific">Tengunoibacter tsumagoiensis</name>
    <dbReference type="NCBI Taxonomy" id="2014871"/>
    <lineage>
        <taxon>Bacteria</taxon>
        <taxon>Bacillati</taxon>
        <taxon>Chloroflexota</taxon>
        <taxon>Ktedonobacteria</taxon>
        <taxon>Ktedonobacterales</taxon>
        <taxon>Dictyobacteraceae</taxon>
        <taxon>Tengunoibacter</taxon>
    </lineage>
</organism>
<accession>A0A402A9X0</accession>
<keyword evidence="4" id="KW-1185">Reference proteome</keyword>
<dbReference type="Proteomes" id="UP000287352">
    <property type="component" value="Unassembled WGS sequence"/>
</dbReference>
<evidence type="ECO:0000256" key="2">
    <source>
        <dbReference type="SAM" id="Phobius"/>
    </source>
</evidence>
<proteinExistence type="predicted"/>
<comment type="caution">
    <text evidence="3">The sequence shown here is derived from an EMBL/GenBank/DDBJ whole genome shotgun (WGS) entry which is preliminary data.</text>
</comment>
<feature type="region of interest" description="Disordered" evidence="1">
    <location>
        <begin position="1"/>
        <end position="30"/>
    </location>
</feature>
<dbReference type="Pfam" id="PF06053">
    <property type="entry name" value="DUF929"/>
    <property type="match status" value="1"/>
</dbReference>
<keyword evidence="2" id="KW-0472">Membrane</keyword>
<name>A0A402A9X0_9CHLR</name>
<evidence type="ECO:0000313" key="3">
    <source>
        <dbReference type="EMBL" id="GCE15940.1"/>
    </source>
</evidence>
<evidence type="ECO:0000256" key="1">
    <source>
        <dbReference type="SAM" id="MobiDB-lite"/>
    </source>
</evidence>
<keyword evidence="2" id="KW-1133">Transmembrane helix</keyword>
<sequence>MSKSPRPVAAVAPKSASAARAQSKNSSSSLQSRRRYVKKNLWYKNPVWYIVAALILATAVIIVFAYQFNHPQMKATIGGTDATLLHQITSVNSQVFTNVGNGGIQNSFQPTAAGSSPLTGPNGKPEIFFFGAEFCPFCAAERWPLVIALSKFGTFKELHQTASSSTDSSPNTATFTFVDSKYSSDYVDFVPVEAENRDQGALQTPGPNEQAIITKYKVNGFPFIDIAEQFTDSAPIFNPDVLAGYSQRDIASKLTNADDEVTKNIIGSANLFTAAICLATDNKPSEVCTNSTISAIEKSLKPGAFHGTGNSLALTTTSPIWTSRREGNKAA</sequence>
<keyword evidence="2" id="KW-0812">Transmembrane</keyword>
<reference evidence="4" key="1">
    <citation type="submission" date="2018-12" db="EMBL/GenBank/DDBJ databases">
        <title>Tengunoibacter tsumagoiensis gen. nov., sp. nov., Dictyobacter kobayashii sp. nov., D. alpinus sp. nov., and D. joshuensis sp. nov. and description of Dictyobacteraceae fam. nov. within the order Ktedonobacterales isolated from Tengu-no-mugimeshi.</title>
        <authorList>
            <person name="Wang C.M."/>
            <person name="Zheng Y."/>
            <person name="Sakai Y."/>
            <person name="Toyoda A."/>
            <person name="Minakuchi Y."/>
            <person name="Abe K."/>
            <person name="Yokota A."/>
            <person name="Yabe S."/>
        </authorList>
    </citation>
    <scope>NUCLEOTIDE SEQUENCE [LARGE SCALE GENOMIC DNA]</scope>
    <source>
        <strain evidence="4">Uno3</strain>
    </source>
</reference>
<feature type="transmembrane region" description="Helical" evidence="2">
    <location>
        <begin position="47"/>
        <end position="66"/>
    </location>
</feature>
<gene>
    <name evidence="3" type="ORF">KTT_57990</name>
</gene>
<evidence type="ECO:0000313" key="4">
    <source>
        <dbReference type="Proteomes" id="UP000287352"/>
    </source>
</evidence>
<dbReference type="InterPro" id="IPR009272">
    <property type="entry name" value="DUF929"/>
</dbReference>